<protein>
    <recommendedName>
        <fullName evidence="9">BrnT family toxin</fullName>
    </recommendedName>
</protein>
<evidence type="ECO:0000313" key="4">
    <source>
        <dbReference type="EMBL" id="GFP34693.1"/>
    </source>
</evidence>
<dbReference type="Proteomes" id="UP000568877">
    <property type="component" value="Unassembled WGS sequence"/>
</dbReference>
<dbReference type="EMBL" id="BLRX01000078">
    <property type="protein sequence ID" value="GFP25371.1"/>
    <property type="molecule type" value="Genomic_DNA"/>
</dbReference>
<evidence type="ECO:0008006" key="9">
    <source>
        <dbReference type="Google" id="ProtNLM"/>
    </source>
</evidence>
<dbReference type="Proteomes" id="UP000591948">
    <property type="component" value="Unassembled WGS sequence"/>
</dbReference>
<keyword evidence="8" id="KW-1185">Reference proteome</keyword>
<gene>
    <name evidence="1" type="ORF">HKBW3S25_00843</name>
    <name evidence="2" type="ORF">HKBW3S33_00430</name>
    <name evidence="3" type="ORF">HKBW3S42_00591</name>
    <name evidence="4" type="ORF">HKBW3S43_00485</name>
</gene>
<dbReference type="EMBL" id="BLSA01000052">
    <property type="protein sequence ID" value="GFP32285.1"/>
    <property type="molecule type" value="Genomic_DNA"/>
</dbReference>
<name>A0A6V8PHX5_9ACTN</name>
<sequence>MWLNIEGFDWDNPEDPNGNVAHIACHEIILEEVEEVFEEDLIVRRGRKGYRLAYGQTCAGRYLVVVFIIKPGNTLRVVTAREMDEMEKQYYRRERR</sequence>
<dbReference type="RefSeq" id="WP_176229425.1">
    <property type="nucleotide sequence ID" value="NZ_BLRY01000012.1"/>
</dbReference>
<evidence type="ECO:0000313" key="7">
    <source>
        <dbReference type="Proteomes" id="UP000576480"/>
    </source>
</evidence>
<dbReference type="AlphaFoldDB" id="A0A6V8PHX5"/>
<evidence type="ECO:0000313" key="5">
    <source>
        <dbReference type="Proteomes" id="UP000543224"/>
    </source>
</evidence>
<evidence type="ECO:0000313" key="8">
    <source>
        <dbReference type="Proteomes" id="UP000591948"/>
    </source>
</evidence>
<evidence type="ECO:0000313" key="3">
    <source>
        <dbReference type="EMBL" id="GFP32285.1"/>
    </source>
</evidence>
<organism evidence="3 6">
    <name type="scientific">Candidatus Hakubella thermalkaliphila</name>
    <dbReference type="NCBI Taxonomy" id="2754717"/>
    <lineage>
        <taxon>Bacteria</taxon>
        <taxon>Bacillati</taxon>
        <taxon>Actinomycetota</taxon>
        <taxon>Actinomycetota incertae sedis</taxon>
        <taxon>Candidatus Hakubellales</taxon>
        <taxon>Candidatus Hakubellaceae</taxon>
        <taxon>Candidatus Hakubella</taxon>
    </lineage>
</organism>
<reference evidence="5 6" key="1">
    <citation type="journal article" date="2020" name="Front. Microbiol.">
        <title>Single-cell genomics of novel Actinobacteria with the Wood-Ljungdahl pathway discovered in a serpentinizing system.</title>
        <authorList>
            <person name="Merino N."/>
            <person name="Kawai M."/>
            <person name="Boyd E.S."/>
            <person name="Colman D.R."/>
            <person name="McGlynn S.E."/>
            <person name="Nealson K.H."/>
            <person name="Kurokawa K."/>
            <person name="Hongoh Y."/>
        </authorList>
    </citation>
    <scope>NUCLEOTIDE SEQUENCE [LARGE SCALE GENOMIC DNA]</scope>
    <source>
        <strain evidence="1 5">S25</strain>
        <strain evidence="2 8">S33</strain>
        <strain evidence="3 6">S42</strain>
        <strain evidence="4 7">S43</strain>
    </source>
</reference>
<dbReference type="Proteomes" id="UP000576480">
    <property type="component" value="Unassembled WGS sequence"/>
</dbReference>
<evidence type="ECO:0000313" key="2">
    <source>
        <dbReference type="EMBL" id="GFP27017.1"/>
    </source>
</evidence>
<dbReference type="Gene3D" id="3.10.450.530">
    <property type="entry name" value="Ribonuclease toxin, BrnT, of type II toxin-antitoxin system"/>
    <property type="match status" value="1"/>
</dbReference>
<evidence type="ECO:0000313" key="6">
    <source>
        <dbReference type="Proteomes" id="UP000568877"/>
    </source>
</evidence>
<proteinExistence type="predicted"/>
<evidence type="ECO:0000313" key="1">
    <source>
        <dbReference type="EMBL" id="GFP25371.1"/>
    </source>
</evidence>
<accession>A0A6V8PHX5</accession>
<comment type="caution">
    <text evidence="3">The sequence shown here is derived from an EMBL/GenBank/DDBJ whole genome shotgun (WGS) entry which is preliminary data.</text>
</comment>
<dbReference type="EMBL" id="BLSB01000017">
    <property type="protein sequence ID" value="GFP34693.1"/>
    <property type="molecule type" value="Genomic_DNA"/>
</dbReference>
<dbReference type="InterPro" id="IPR038573">
    <property type="entry name" value="BrnT_sf"/>
</dbReference>
<dbReference type="EMBL" id="BLRY01000012">
    <property type="protein sequence ID" value="GFP27017.1"/>
    <property type="molecule type" value="Genomic_DNA"/>
</dbReference>
<dbReference type="Proteomes" id="UP000543224">
    <property type="component" value="Unassembled WGS sequence"/>
</dbReference>